<sequence>MSKEIQVDREAIKKLGEKFLSLATQYVSPGLAKVPSSTINPGVFADADDLRLAFNNRRDDLGRGLTNIMEALNDIGNTLVTISKQYEKADGETISIAAELDALVERVREDLPGIKS</sequence>
<accession>A0ABW7SK28</accession>
<evidence type="ECO:0000313" key="1">
    <source>
        <dbReference type="EMBL" id="MFI0793256.1"/>
    </source>
</evidence>
<dbReference type="Proteomes" id="UP001611075">
    <property type="component" value="Unassembled WGS sequence"/>
</dbReference>
<comment type="caution">
    <text evidence="1">The sequence shown here is derived from an EMBL/GenBank/DDBJ whole genome shotgun (WGS) entry which is preliminary data.</text>
</comment>
<evidence type="ECO:0000313" key="2">
    <source>
        <dbReference type="Proteomes" id="UP001611075"/>
    </source>
</evidence>
<organism evidence="1 2">
    <name type="scientific">Micromonospora rubida</name>
    <dbReference type="NCBI Taxonomy" id="2697657"/>
    <lineage>
        <taxon>Bacteria</taxon>
        <taxon>Bacillati</taxon>
        <taxon>Actinomycetota</taxon>
        <taxon>Actinomycetes</taxon>
        <taxon>Micromonosporales</taxon>
        <taxon>Micromonosporaceae</taxon>
        <taxon>Micromonospora</taxon>
    </lineage>
</organism>
<gene>
    <name evidence="1" type="ORF">ACH4OY_11220</name>
</gene>
<dbReference type="EMBL" id="JBIRPU010000005">
    <property type="protein sequence ID" value="MFI0793256.1"/>
    <property type="molecule type" value="Genomic_DNA"/>
</dbReference>
<protein>
    <submittedName>
        <fullName evidence="1">Uncharacterized protein</fullName>
    </submittedName>
</protein>
<reference evidence="1 2" key="1">
    <citation type="submission" date="2024-10" db="EMBL/GenBank/DDBJ databases">
        <title>The Natural Products Discovery Center: Release of the First 8490 Sequenced Strains for Exploring Actinobacteria Biosynthetic Diversity.</title>
        <authorList>
            <person name="Kalkreuter E."/>
            <person name="Kautsar S.A."/>
            <person name="Yang D."/>
            <person name="Bader C.D."/>
            <person name="Teijaro C.N."/>
            <person name="Fluegel L."/>
            <person name="Davis C.M."/>
            <person name="Simpson J.R."/>
            <person name="Lauterbach L."/>
            <person name="Steele A.D."/>
            <person name="Gui C."/>
            <person name="Meng S."/>
            <person name="Li G."/>
            <person name="Viehrig K."/>
            <person name="Ye F."/>
            <person name="Su P."/>
            <person name="Kiefer A.F."/>
            <person name="Nichols A."/>
            <person name="Cepeda A.J."/>
            <person name="Yan W."/>
            <person name="Fan B."/>
            <person name="Jiang Y."/>
            <person name="Adhikari A."/>
            <person name="Zheng C.-J."/>
            <person name="Schuster L."/>
            <person name="Cowan T.M."/>
            <person name="Smanski M.J."/>
            <person name="Chevrette M.G."/>
            <person name="De Carvalho L.P.S."/>
            <person name="Shen B."/>
        </authorList>
    </citation>
    <scope>NUCLEOTIDE SEQUENCE [LARGE SCALE GENOMIC DNA]</scope>
    <source>
        <strain evidence="1 2">NPDC021253</strain>
    </source>
</reference>
<proteinExistence type="predicted"/>
<keyword evidence="2" id="KW-1185">Reference proteome</keyword>
<name>A0ABW7SK28_9ACTN</name>
<dbReference type="RefSeq" id="WP_396678523.1">
    <property type="nucleotide sequence ID" value="NZ_JBIRPU010000005.1"/>
</dbReference>